<dbReference type="InterPro" id="IPR024403">
    <property type="entry name" value="DHOase_cat"/>
</dbReference>
<dbReference type="PROSITE" id="PS00483">
    <property type="entry name" value="DIHYDROOROTASE_2"/>
    <property type="match status" value="1"/>
</dbReference>
<evidence type="ECO:0000256" key="4">
    <source>
        <dbReference type="ARBA" id="ARBA00013008"/>
    </source>
</evidence>
<comment type="similarity">
    <text evidence="3">Belongs to the aspartate/ornithine carbamoyltransferase superfamily. ATCase family.</text>
</comment>
<dbReference type="InterPro" id="IPR002082">
    <property type="entry name" value="Asp_carbamoyltransf"/>
</dbReference>
<dbReference type="InterPro" id="IPR006131">
    <property type="entry name" value="Asp_carbamoyltransf_Asp/Orn-bd"/>
</dbReference>
<evidence type="ECO:0000256" key="10">
    <source>
        <dbReference type="ARBA" id="ARBA00048859"/>
    </source>
</evidence>
<dbReference type="GO" id="GO:0006207">
    <property type="term" value="P:'de novo' pyrimidine nucleobase biosynthetic process"/>
    <property type="evidence" value="ECO:0007669"/>
    <property type="project" value="InterPro"/>
</dbReference>
<keyword evidence="7" id="KW-0378">Hydrolase</keyword>
<dbReference type="Proteomes" id="UP001159042">
    <property type="component" value="Unassembled WGS sequence"/>
</dbReference>
<feature type="domain" description="MGS-like" evidence="11">
    <location>
        <begin position="1"/>
        <end position="129"/>
    </location>
</feature>
<dbReference type="Pfam" id="PF02729">
    <property type="entry name" value="OTCace_N"/>
    <property type="match status" value="1"/>
</dbReference>
<dbReference type="PRINTS" id="PR00100">
    <property type="entry name" value="AOTCASE"/>
</dbReference>
<reference evidence="12 13" key="1">
    <citation type="journal article" date="2023" name="Insect Mol. Biol.">
        <title>Genome sequencing provides insights into the evolution of gene families encoding plant cell wall-degrading enzymes in longhorned beetles.</title>
        <authorList>
            <person name="Shin N.R."/>
            <person name="Okamura Y."/>
            <person name="Kirsch R."/>
            <person name="Pauchet Y."/>
        </authorList>
    </citation>
    <scope>NUCLEOTIDE SEQUENCE [LARGE SCALE GENOMIC DNA]</scope>
    <source>
        <strain evidence="12">EAD_L_NR</strain>
    </source>
</reference>
<evidence type="ECO:0000256" key="6">
    <source>
        <dbReference type="ARBA" id="ARBA00022723"/>
    </source>
</evidence>
<dbReference type="Gene3D" id="3.20.20.140">
    <property type="entry name" value="Metal-dependent hydrolases"/>
    <property type="match status" value="1"/>
</dbReference>
<dbReference type="SUPFAM" id="SSF51338">
    <property type="entry name" value="Composite domain of metallo-dependent hydrolases"/>
    <property type="match status" value="1"/>
</dbReference>
<accession>A0AAV8VYC4</accession>
<keyword evidence="6" id="KW-0479">Metal-binding</keyword>
<evidence type="ECO:0000259" key="11">
    <source>
        <dbReference type="PROSITE" id="PS51855"/>
    </source>
</evidence>
<dbReference type="CDD" id="cd01316">
    <property type="entry name" value="CAD_DHOase"/>
    <property type="match status" value="1"/>
</dbReference>
<dbReference type="HAMAP" id="MF_00001">
    <property type="entry name" value="Asp_carb_tr"/>
    <property type="match status" value="1"/>
</dbReference>
<dbReference type="GO" id="GO:0006221">
    <property type="term" value="P:pyrimidine nucleotide biosynthetic process"/>
    <property type="evidence" value="ECO:0007669"/>
    <property type="project" value="UniProtKB-KW"/>
</dbReference>
<dbReference type="InterPro" id="IPR006132">
    <property type="entry name" value="Asp/Orn_carbamoyltranf_P-bd"/>
</dbReference>
<dbReference type="Gene3D" id="3.40.50.1370">
    <property type="entry name" value="Aspartate/ornithine carbamoyltransferase"/>
    <property type="match status" value="2"/>
</dbReference>
<keyword evidence="13" id="KW-1185">Reference proteome</keyword>
<keyword evidence="8" id="KW-0665">Pyrimidine biosynthesis</keyword>
<dbReference type="GO" id="GO:0006520">
    <property type="term" value="P:amino acid metabolic process"/>
    <property type="evidence" value="ECO:0007669"/>
    <property type="project" value="InterPro"/>
</dbReference>
<dbReference type="InterPro" id="IPR011059">
    <property type="entry name" value="Metal-dep_hydrolase_composite"/>
</dbReference>
<dbReference type="InterPro" id="IPR036901">
    <property type="entry name" value="Asp/Orn_carbamoylTrfase_sf"/>
</dbReference>
<dbReference type="GO" id="GO:0046872">
    <property type="term" value="F:metal ion binding"/>
    <property type="evidence" value="ECO:0007669"/>
    <property type="project" value="UniProtKB-KW"/>
</dbReference>
<dbReference type="InterPro" id="IPR032466">
    <property type="entry name" value="Metal_Hydrolase"/>
</dbReference>
<dbReference type="SUPFAM" id="SSF52335">
    <property type="entry name" value="Methylglyoxal synthase-like"/>
    <property type="match status" value="1"/>
</dbReference>
<dbReference type="GO" id="GO:0016812">
    <property type="term" value="F:hydrolase activity, acting on carbon-nitrogen (but not peptide) bonds, in cyclic amides"/>
    <property type="evidence" value="ECO:0007669"/>
    <property type="project" value="InterPro"/>
</dbReference>
<evidence type="ECO:0000313" key="13">
    <source>
        <dbReference type="Proteomes" id="UP001159042"/>
    </source>
</evidence>
<dbReference type="GO" id="GO:0016597">
    <property type="term" value="F:amino acid binding"/>
    <property type="evidence" value="ECO:0007669"/>
    <property type="project" value="InterPro"/>
</dbReference>
<comment type="caution">
    <text evidence="12">The sequence shown here is derived from an EMBL/GenBank/DDBJ whole genome shotgun (WGS) entry which is preliminary data.</text>
</comment>
<dbReference type="FunFam" id="3.40.50.1370:FF:000005">
    <property type="entry name" value="CAD protein-like isoform X1"/>
    <property type="match status" value="1"/>
</dbReference>
<protein>
    <recommendedName>
        <fullName evidence="4">aspartate carbamoyltransferase</fullName>
        <ecNumber evidence="4">2.1.3.2</ecNumber>
    </recommendedName>
</protein>
<dbReference type="EMBL" id="JANEYG010000024">
    <property type="protein sequence ID" value="KAJ8918596.1"/>
    <property type="molecule type" value="Genomic_DNA"/>
</dbReference>
<evidence type="ECO:0000256" key="7">
    <source>
        <dbReference type="ARBA" id="ARBA00022801"/>
    </source>
</evidence>
<comment type="pathway">
    <text evidence="2">Pyrimidine metabolism; UMP biosynthesis via de novo pathway; (S)-dihydroorotate from bicarbonate: step 2/3.</text>
</comment>
<sequence>MLVQWTFDSIDAITSQGELKPLAEFLAKKQFDLVINLPMRNGGARRVSSFMTHGYRTRRLAIDYSIPLVTDVKCAKLLVEALRLIGKAPKMKTHIDCMSSRQLKKLPGFIDTHVHVREPGATHKENYASCTAAALAGGVTLICAMPNTNPAIVDEESLILVKKLAKENARCDYALFVGASSENTTTISDLASEAAGLKMYLNETFTTLRLNDLNIWNKHLANWPKRTPICVHAESQTTAAIILMASLQNRPIHICHVARKEEILIIKAAKEKGLKVTCEVCPHHLFLSTDDIDRLGPNKSQVRPVLTSPEDQQALWENLHVIDCFATDHAPHTLDEKLSDKAPPGFPGLETILPLLLNAVNEGRLTMEDIVNKFHKNPKRIFSLPDQPNTYVEVDMDEEWVIPEAMLYSKAGWTPFAGKSIKGSIHRVVLRGEVAYVDGQILVQPGFGQNVREWEKKLPNLLSEISRPPSMLGLDRAISPSPYHGFMDRIDYHNDKQTNEIFSKLLSVDNKVHFASTETRVSPVLPTIPRVRTESFSTTERRIRTESQSNAEVISASSATPLPHHGLAHKHILSVDMFTKDQLNDIFNLAQTFRVYVTKERPLDHILRGKVMASIFYEVSTRTSCSFSAAMQRLGGRVIYMDETSSSVKKGETLEDSVGVMAGYSDVVVLRHPSPGSVLKASHHCRKPLINAGDGVGEHPSQALLDIFTIREEIGTVNGLTITLVGDLKNGRTVHSLARLLTLYNVQLRYVSPPSLKMPSYVTDFIRSKGVSQEEYTSLEEVLPDTDVLYMTRIQKERFENEEEYQKACGHFVVTPKLMTRAKRKMVVLHPLPRVFEISPEFDTDPRAAYFRQAECGMYVRMALLAMVLGKC</sequence>
<name>A0AAV8VYC4_9CUCU</name>
<organism evidence="12 13">
    <name type="scientific">Exocentrus adspersus</name>
    <dbReference type="NCBI Taxonomy" id="1586481"/>
    <lineage>
        <taxon>Eukaryota</taxon>
        <taxon>Metazoa</taxon>
        <taxon>Ecdysozoa</taxon>
        <taxon>Arthropoda</taxon>
        <taxon>Hexapoda</taxon>
        <taxon>Insecta</taxon>
        <taxon>Pterygota</taxon>
        <taxon>Neoptera</taxon>
        <taxon>Endopterygota</taxon>
        <taxon>Coleoptera</taxon>
        <taxon>Polyphaga</taxon>
        <taxon>Cucujiformia</taxon>
        <taxon>Chrysomeloidea</taxon>
        <taxon>Cerambycidae</taxon>
        <taxon>Lamiinae</taxon>
        <taxon>Acanthocinini</taxon>
        <taxon>Exocentrus</taxon>
    </lineage>
</organism>
<dbReference type="NCBIfam" id="TIGR00670">
    <property type="entry name" value="asp_carb_tr"/>
    <property type="match status" value="1"/>
</dbReference>
<dbReference type="FunFam" id="3.40.50.1380:FF:000005">
    <property type="entry name" value="CAD protein-like isoform X1"/>
    <property type="match status" value="1"/>
</dbReference>
<evidence type="ECO:0000256" key="5">
    <source>
        <dbReference type="ARBA" id="ARBA00022679"/>
    </source>
</evidence>
<dbReference type="PANTHER" id="PTHR45753">
    <property type="entry name" value="ORNITHINE CARBAMOYLTRANSFERASE, MITOCHONDRIAL"/>
    <property type="match status" value="1"/>
</dbReference>
<evidence type="ECO:0000313" key="12">
    <source>
        <dbReference type="EMBL" id="KAJ8918596.1"/>
    </source>
</evidence>
<dbReference type="InterPro" id="IPR006130">
    <property type="entry name" value="Asp/Orn_carbamoylTrfase"/>
</dbReference>
<dbReference type="FunFam" id="3.20.20.140:FF:000015">
    <property type="entry name" value="CAD protein isoform X2"/>
    <property type="match status" value="1"/>
</dbReference>
<dbReference type="Pfam" id="PF00185">
    <property type="entry name" value="OTCace"/>
    <property type="match status" value="1"/>
</dbReference>
<dbReference type="EC" id="2.1.3.2" evidence="4"/>
<dbReference type="AlphaFoldDB" id="A0AAV8VYC4"/>
<gene>
    <name evidence="12" type="ORF">NQ315_013101</name>
</gene>
<dbReference type="PROSITE" id="PS00097">
    <property type="entry name" value="CARBAMOYLTRANSFERASE"/>
    <property type="match status" value="1"/>
</dbReference>
<evidence type="ECO:0000256" key="2">
    <source>
        <dbReference type="ARBA" id="ARBA00004852"/>
    </source>
</evidence>
<dbReference type="InterPro" id="IPR011607">
    <property type="entry name" value="MGS-like_dom"/>
</dbReference>
<dbReference type="PROSITE" id="PS51855">
    <property type="entry name" value="MGS"/>
    <property type="match status" value="1"/>
</dbReference>
<dbReference type="InterPro" id="IPR002195">
    <property type="entry name" value="Dihydroorotase_CS"/>
</dbReference>
<evidence type="ECO:0000256" key="8">
    <source>
        <dbReference type="ARBA" id="ARBA00022975"/>
    </source>
</evidence>
<dbReference type="Pfam" id="PF12890">
    <property type="entry name" value="DHOase"/>
    <property type="match status" value="1"/>
</dbReference>
<dbReference type="Gene3D" id="3.40.50.1380">
    <property type="entry name" value="Methylglyoxal synthase-like domain"/>
    <property type="match status" value="1"/>
</dbReference>
<comment type="function">
    <text evidence="9">Catalyzes the condensation of carbamoyl phosphate and aspartate to form carbamoyl aspartate and inorganic phosphate, the committed step in the de novo pyrimidine nucleotide biosynthesis pathway.</text>
</comment>
<proteinExistence type="inferred from homology"/>
<keyword evidence="5" id="KW-0808">Transferase</keyword>
<dbReference type="SUPFAM" id="SSF51556">
    <property type="entry name" value="Metallo-dependent hydrolases"/>
    <property type="match status" value="1"/>
</dbReference>
<evidence type="ECO:0000256" key="1">
    <source>
        <dbReference type="ARBA" id="ARBA00001947"/>
    </source>
</evidence>
<dbReference type="PRINTS" id="PR00101">
    <property type="entry name" value="ATCASE"/>
</dbReference>
<dbReference type="PANTHER" id="PTHR45753:SF6">
    <property type="entry name" value="ASPARTATE CARBAMOYLTRANSFERASE"/>
    <property type="match status" value="1"/>
</dbReference>
<evidence type="ECO:0000256" key="9">
    <source>
        <dbReference type="ARBA" id="ARBA00043884"/>
    </source>
</evidence>
<evidence type="ECO:0000256" key="3">
    <source>
        <dbReference type="ARBA" id="ARBA00008896"/>
    </source>
</evidence>
<dbReference type="GO" id="GO:0004070">
    <property type="term" value="F:aspartate carbamoyltransferase activity"/>
    <property type="evidence" value="ECO:0007669"/>
    <property type="project" value="UniProtKB-EC"/>
</dbReference>
<dbReference type="SUPFAM" id="SSF53671">
    <property type="entry name" value="Aspartate/ornithine carbamoyltransferase"/>
    <property type="match status" value="1"/>
</dbReference>
<dbReference type="FunFam" id="3.40.50.1370:FF:000002">
    <property type="entry name" value="Aspartate carbamoyltransferase 2"/>
    <property type="match status" value="1"/>
</dbReference>
<comment type="cofactor">
    <cofactor evidence="1">
        <name>Zn(2+)</name>
        <dbReference type="ChEBI" id="CHEBI:29105"/>
    </cofactor>
</comment>
<dbReference type="NCBIfam" id="NF002032">
    <property type="entry name" value="PRK00856.1"/>
    <property type="match status" value="1"/>
</dbReference>
<dbReference type="InterPro" id="IPR036914">
    <property type="entry name" value="MGS-like_dom_sf"/>
</dbReference>
<comment type="catalytic activity">
    <reaction evidence="10">
        <text>carbamoyl phosphate + L-aspartate = N-carbamoyl-L-aspartate + phosphate + H(+)</text>
        <dbReference type="Rhea" id="RHEA:20013"/>
        <dbReference type="ChEBI" id="CHEBI:15378"/>
        <dbReference type="ChEBI" id="CHEBI:29991"/>
        <dbReference type="ChEBI" id="CHEBI:32814"/>
        <dbReference type="ChEBI" id="CHEBI:43474"/>
        <dbReference type="ChEBI" id="CHEBI:58228"/>
        <dbReference type="EC" id="2.1.3.2"/>
    </reaction>
</comment>